<sequence>MDLLQRAPEPSPLSKYELERMQRIQANRKRMEELGVLETARNLVATINASKPPRPPVNRGVRKPRARGRLQPLRRSGRLTGKAPVYGEIDGDLAESGAVVRYRPSGDASDSEEGGLDDLLAGDDDVSKWEPAKQEQFQELRCTSAGRGSMYDSRVGITCHFCRQKKLCGEEGCPRCSRRSVTAECIGKTECSKCQGPTGRFCRACLQLRYGQTLESARAEMAKGEWLCPHCHEDEHPHDGWMCNSSICMKRRGFKPTGIAIYDAQQRGFVSVAHWLQAQIKKRGVAAVLDPAAGGSAEEEGASAAGAAPAAGAARQGRRRRGAAAGTAAEAAALEAVPEEASEGGGDDDVGRSDQDSGKRRTRGAAAAAAVTVAVAAAGKAKPGKDAAPKAGSRGKAGKAGSREGSNEPFAPATPAKPAVVAAAGEGGRVTRAARRL</sequence>
<evidence type="ECO:0000256" key="6">
    <source>
        <dbReference type="ARBA" id="ARBA00022843"/>
    </source>
</evidence>
<evidence type="ECO:0000256" key="7">
    <source>
        <dbReference type="ARBA" id="ARBA00023015"/>
    </source>
</evidence>
<evidence type="ECO:0000256" key="1">
    <source>
        <dbReference type="ARBA" id="ARBA00004123"/>
    </source>
</evidence>
<keyword evidence="5" id="KW-0597">Phosphoprotein</keyword>
<keyword evidence="7" id="KW-0805">Transcription regulation</keyword>
<dbReference type="AlphaFoldDB" id="A0A2V0PP08"/>
<keyword evidence="3" id="KW-0963">Cytoplasm</keyword>
<feature type="compositionally biased region" description="Acidic residues" evidence="10">
    <location>
        <begin position="337"/>
        <end position="348"/>
    </location>
</feature>
<protein>
    <recommendedName>
        <fullName evidence="11">Zinc-finger domain-containing protein</fullName>
    </recommendedName>
</protein>
<keyword evidence="8" id="KW-0804">Transcription</keyword>
<feature type="compositionally biased region" description="Low complexity" evidence="10">
    <location>
        <begin position="364"/>
        <end position="381"/>
    </location>
</feature>
<accession>A0A2V0PP08</accession>
<dbReference type="InterPro" id="IPR040221">
    <property type="entry name" value="CDCA7/CDA7L"/>
</dbReference>
<evidence type="ECO:0000313" key="13">
    <source>
        <dbReference type="Proteomes" id="UP000247498"/>
    </source>
</evidence>
<dbReference type="Pfam" id="PF10497">
    <property type="entry name" value="zf-4CXXC_R1"/>
    <property type="match status" value="1"/>
</dbReference>
<dbReference type="GO" id="GO:0006355">
    <property type="term" value="P:regulation of DNA-templated transcription"/>
    <property type="evidence" value="ECO:0007669"/>
    <property type="project" value="InterPro"/>
</dbReference>
<evidence type="ECO:0000256" key="9">
    <source>
        <dbReference type="ARBA" id="ARBA00023242"/>
    </source>
</evidence>
<dbReference type="EMBL" id="BDRX01000170">
    <property type="protein sequence ID" value="GBF99730.1"/>
    <property type="molecule type" value="Genomic_DNA"/>
</dbReference>
<comment type="subcellular location">
    <subcellularLocation>
        <location evidence="2">Cytoplasm</location>
    </subcellularLocation>
    <subcellularLocation>
        <location evidence="1">Nucleus</location>
    </subcellularLocation>
</comment>
<evidence type="ECO:0000313" key="12">
    <source>
        <dbReference type="EMBL" id="GBF99730.1"/>
    </source>
</evidence>
<keyword evidence="6" id="KW-0832">Ubl conjugation</keyword>
<keyword evidence="13" id="KW-1185">Reference proteome</keyword>
<feature type="region of interest" description="Disordered" evidence="10">
    <location>
        <begin position="103"/>
        <end position="122"/>
    </location>
</feature>
<feature type="compositionally biased region" description="Low complexity" evidence="10">
    <location>
        <begin position="411"/>
        <end position="424"/>
    </location>
</feature>
<evidence type="ECO:0000259" key="11">
    <source>
        <dbReference type="Pfam" id="PF10497"/>
    </source>
</evidence>
<proteinExistence type="predicted"/>
<dbReference type="OrthoDB" id="298344at2759"/>
<evidence type="ECO:0000256" key="10">
    <source>
        <dbReference type="SAM" id="MobiDB-lite"/>
    </source>
</evidence>
<dbReference type="PANTHER" id="PTHR31169">
    <property type="entry name" value="OS05G0300700 PROTEIN"/>
    <property type="match status" value="1"/>
</dbReference>
<feature type="compositionally biased region" description="Low complexity" evidence="10">
    <location>
        <begin position="323"/>
        <end position="336"/>
    </location>
</feature>
<dbReference type="FunCoup" id="A0A2V0PP08">
    <property type="interactions" value="158"/>
</dbReference>
<feature type="domain" description="Zinc-finger" evidence="11">
    <location>
        <begin position="151"/>
        <end position="276"/>
    </location>
</feature>
<gene>
    <name evidence="12" type="ORF">Rsub_12443</name>
</gene>
<evidence type="ECO:0000256" key="4">
    <source>
        <dbReference type="ARBA" id="ARBA00022499"/>
    </source>
</evidence>
<keyword evidence="4" id="KW-1017">Isopeptide bond</keyword>
<dbReference type="PANTHER" id="PTHR31169:SF15">
    <property type="entry name" value="EXPRESSED PROTEIN"/>
    <property type="match status" value="1"/>
</dbReference>
<evidence type="ECO:0000256" key="8">
    <source>
        <dbReference type="ARBA" id="ARBA00023163"/>
    </source>
</evidence>
<feature type="compositionally biased region" description="Acidic residues" evidence="10">
    <location>
        <begin position="109"/>
        <end position="122"/>
    </location>
</feature>
<reference evidence="12 13" key="1">
    <citation type="journal article" date="2018" name="Sci. Rep.">
        <title>Raphidocelis subcapitata (=Pseudokirchneriella subcapitata) provides an insight into genome evolution and environmental adaptations in the Sphaeropleales.</title>
        <authorList>
            <person name="Suzuki S."/>
            <person name="Yamaguchi H."/>
            <person name="Nakajima N."/>
            <person name="Kawachi M."/>
        </authorList>
    </citation>
    <scope>NUCLEOTIDE SEQUENCE [LARGE SCALE GENOMIC DNA]</scope>
    <source>
        <strain evidence="12 13">NIES-35</strain>
    </source>
</reference>
<keyword evidence="9" id="KW-0539">Nucleus</keyword>
<dbReference type="GO" id="GO:0005634">
    <property type="term" value="C:nucleus"/>
    <property type="evidence" value="ECO:0007669"/>
    <property type="project" value="UniProtKB-SubCell"/>
</dbReference>
<dbReference type="InParanoid" id="A0A2V0PP08"/>
<feature type="region of interest" description="Disordered" evidence="10">
    <location>
        <begin position="48"/>
        <end position="87"/>
    </location>
</feature>
<dbReference type="Proteomes" id="UP000247498">
    <property type="component" value="Unassembled WGS sequence"/>
</dbReference>
<dbReference type="GO" id="GO:0005737">
    <property type="term" value="C:cytoplasm"/>
    <property type="evidence" value="ECO:0007669"/>
    <property type="project" value="UniProtKB-SubCell"/>
</dbReference>
<organism evidence="12 13">
    <name type="scientific">Raphidocelis subcapitata</name>
    <dbReference type="NCBI Taxonomy" id="307507"/>
    <lineage>
        <taxon>Eukaryota</taxon>
        <taxon>Viridiplantae</taxon>
        <taxon>Chlorophyta</taxon>
        <taxon>core chlorophytes</taxon>
        <taxon>Chlorophyceae</taxon>
        <taxon>CS clade</taxon>
        <taxon>Sphaeropleales</taxon>
        <taxon>Selenastraceae</taxon>
        <taxon>Raphidocelis</taxon>
    </lineage>
</organism>
<evidence type="ECO:0000256" key="5">
    <source>
        <dbReference type="ARBA" id="ARBA00022553"/>
    </source>
</evidence>
<feature type="region of interest" description="Disordered" evidence="10">
    <location>
        <begin position="318"/>
        <end position="437"/>
    </location>
</feature>
<comment type="caution">
    <text evidence="12">The sequence shown here is derived from an EMBL/GenBank/DDBJ whole genome shotgun (WGS) entry which is preliminary data.</text>
</comment>
<name>A0A2V0PP08_9CHLO</name>
<dbReference type="InterPro" id="IPR018866">
    <property type="entry name" value="Znf-4CXXC_R1"/>
</dbReference>
<evidence type="ECO:0000256" key="3">
    <source>
        <dbReference type="ARBA" id="ARBA00022490"/>
    </source>
</evidence>
<evidence type="ECO:0000256" key="2">
    <source>
        <dbReference type="ARBA" id="ARBA00004496"/>
    </source>
</evidence>
<feature type="compositionally biased region" description="Basic and acidic residues" evidence="10">
    <location>
        <begin position="349"/>
        <end position="359"/>
    </location>
</feature>